<gene>
    <name evidence="5" type="ORF">GCM10008096_02660</name>
</gene>
<dbReference type="Proteomes" id="UP000642819">
    <property type="component" value="Unassembled WGS sequence"/>
</dbReference>
<protein>
    <submittedName>
        <fullName evidence="5">Transcriptional regulator</fullName>
    </submittedName>
</protein>
<organism evidence="5 6">
    <name type="scientific">Zhihengliuella salsuginis</name>
    <dbReference type="NCBI Taxonomy" id="578222"/>
    <lineage>
        <taxon>Bacteria</taxon>
        <taxon>Bacillati</taxon>
        <taxon>Actinomycetota</taxon>
        <taxon>Actinomycetes</taxon>
        <taxon>Micrococcales</taxon>
        <taxon>Micrococcaceae</taxon>
        <taxon>Zhihengliuella</taxon>
    </lineage>
</organism>
<dbReference type="PANTHER" id="PTHR43537">
    <property type="entry name" value="TRANSCRIPTIONAL REGULATOR, GNTR FAMILY"/>
    <property type="match status" value="1"/>
</dbReference>
<proteinExistence type="predicted"/>
<feature type="domain" description="HTH gntR-type" evidence="4">
    <location>
        <begin position="18"/>
        <end position="85"/>
    </location>
</feature>
<dbReference type="SMART" id="SM00895">
    <property type="entry name" value="FCD"/>
    <property type="match status" value="1"/>
</dbReference>
<dbReference type="Pfam" id="PF07729">
    <property type="entry name" value="FCD"/>
    <property type="match status" value="1"/>
</dbReference>
<dbReference type="SUPFAM" id="SSF48008">
    <property type="entry name" value="GntR ligand-binding domain-like"/>
    <property type="match status" value="1"/>
</dbReference>
<dbReference type="InterPro" id="IPR008920">
    <property type="entry name" value="TF_FadR/GntR_C"/>
</dbReference>
<accession>A0ABQ3GBZ1</accession>
<evidence type="ECO:0000256" key="1">
    <source>
        <dbReference type="ARBA" id="ARBA00023015"/>
    </source>
</evidence>
<dbReference type="RefSeq" id="WP_189348296.1">
    <property type="nucleotide sequence ID" value="NZ_BMXK01000001.1"/>
</dbReference>
<evidence type="ECO:0000256" key="3">
    <source>
        <dbReference type="ARBA" id="ARBA00023163"/>
    </source>
</evidence>
<name>A0ABQ3GBZ1_9MICC</name>
<dbReference type="InterPro" id="IPR011711">
    <property type="entry name" value="GntR_C"/>
</dbReference>
<keyword evidence="3" id="KW-0804">Transcription</keyword>
<reference evidence="6" key="1">
    <citation type="journal article" date="2019" name="Int. J. Syst. Evol. Microbiol.">
        <title>The Global Catalogue of Microorganisms (GCM) 10K type strain sequencing project: providing services to taxonomists for standard genome sequencing and annotation.</title>
        <authorList>
            <consortium name="The Broad Institute Genomics Platform"/>
            <consortium name="The Broad Institute Genome Sequencing Center for Infectious Disease"/>
            <person name="Wu L."/>
            <person name="Ma J."/>
        </authorList>
    </citation>
    <scope>NUCLEOTIDE SEQUENCE [LARGE SCALE GENOMIC DNA]</scope>
    <source>
        <strain evidence="6">KCTC 19466</strain>
    </source>
</reference>
<dbReference type="SUPFAM" id="SSF46785">
    <property type="entry name" value="Winged helix' DNA-binding domain"/>
    <property type="match status" value="1"/>
</dbReference>
<evidence type="ECO:0000313" key="6">
    <source>
        <dbReference type="Proteomes" id="UP000642819"/>
    </source>
</evidence>
<dbReference type="SMART" id="SM00345">
    <property type="entry name" value="HTH_GNTR"/>
    <property type="match status" value="1"/>
</dbReference>
<evidence type="ECO:0000313" key="5">
    <source>
        <dbReference type="EMBL" id="GHC99956.1"/>
    </source>
</evidence>
<comment type="caution">
    <text evidence="5">The sequence shown here is derived from an EMBL/GenBank/DDBJ whole genome shotgun (WGS) entry which is preliminary data.</text>
</comment>
<dbReference type="InterPro" id="IPR000524">
    <property type="entry name" value="Tscrpt_reg_HTH_GntR"/>
</dbReference>
<sequence length="256" mass="27728">MEWAGQAKAPVVGRVQRSSTVDLIAIELRNAIYNGLIKPGAPLREVEIAGQLGVSRGPFREAAQRLVQEGLLHASPGQGLRTVAIGVDDLEDLYRARLAVESAAIRRLVAQFDGAARAAALSGAAEILARLRDLADRDDTDAVARAIGDTDLDFHFEVVRAAGAPRLGRYMSTLVIETRIASLSHPAGYVVRTDTFDTHRRRLDLILAGEAEEAVEELSGHFDETMERLRGQPSAGVQTTTVDRVEGTYAIEPIRI</sequence>
<dbReference type="EMBL" id="BMXK01000001">
    <property type="protein sequence ID" value="GHC99956.1"/>
    <property type="molecule type" value="Genomic_DNA"/>
</dbReference>
<dbReference type="PROSITE" id="PS50949">
    <property type="entry name" value="HTH_GNTR"/>
    <property type="match status" value="1"/>
</dbReference>
<dbReference type="InterPro" id="IPR036388">
    <property type="entry name" value="WH-like_DNA-bd_sf"/>
</dbReference>
<dbReference type="Pfam" id="PF00392">
    <property type="entry name" value="GntR"/>
    <property type="match status" value="1"/>
</dbReference>
<dbReference type="InterPro" id="IPR036390">
    <property type="entry name" value="WH_DNA-bd_sf"/>
</dbReference>
<dbReference type="Gene3D" id="1.20.120.530">
    <property type="entry name" value="GntR ligand-binding domain-like"/>
    <property type="match status" value="1"/>
</dbReference>
<keyword evidence="6" id="KW-1185">Reference proteome</keyword>
<dbReference type="Gene3D" id="1.10.10.10">
    <property type="entry name" value="Winged helix-like DNA-binding domain superfamily/Winged helix DNA-binding domain"/>
    <property type="match status" value="1"/>
</dbReference>
<dbReference type="PANTHER" id="PTHR43537:SF24">
    <property type="entry name" value="GLUCONATE OPERON TRANSCRIPTIONAL REPRESSOR"/>
    <property type="match status" value="1"/>
</dbReference>
<evidence type="ECO:0000259" key="4">
    <source>
        <dbReference type="PROSITE" id="PS50949"/>
    </source>
</evidence>
<keyword evidence="1" id="KW-0805">Transcription regulation</keyword>
<keyword evidence="2" id="KW-0238">DNA-binding</keyword>
<evidence type="ECO:0000256" key="2">
    <source>
        <dbReference type="ARBA" id="ARBA00023125"/>
    </source>
</evidence>